<reference evidence="1" key="1">
    <citation type="submission" date="2020-08" db="EMBL/GenBank/DDBJ databases">
        <title>Plant Genome Project.</title>
        <authorList>
            <person name="Zhang R.-G."/>
        </authorList>
    </citation>
    <scope>NUCLEOTIDE SEQUENCE</scope>
    <source>
        <strain evidence="1">WSP0</strain>
        <tissue evidence="1">Leaf</tissue>
    </source>
</reference>
<keyword evidence="2" id="KW-1185">Reference proteome</keyword>
<name>A0AAV6KNN8_9ERIC</name>
<evidence type="ECO:0000313" key="2">
    <source>
        <dbReference type="Proteomes" id="UP000823749"/>
    </source>
</evidence>
<accession>A0AAV6KNN8</accession>
<protein>
    <submittedName>
        <fullName evidence="1">Uncharacterized protein</fullName>
    </submittedName>
</protein>
<evidence type="ECO:0000313" key="1">
    <source>
        <dbReference type="EMBL" id="KAG5553924.1"/>
    </source>
</evidence>
<sequence>MFLHAGEELGFCGYVSASGSNKLEYLERRLLPSRFGSDVVLLAWCSRAQFSWLVRLWKAPKPCYVALYAQMFFKYGVFWPPPNFSLHWAELHSRVLADSCSLCLLGLQKPSTLYRRKWGFFYYVIAAGGQRTAAGTVEHRVTGHVLNEVCLFLAPFTSSWLHYGLAHDLQVDYKLILVRKWIFHTIMFDRDGWELVFAWSGPNAHCQHLHPLLGNLRTASLPSAFVAQHTVLEFGYFHLPRHQLRNEFETRLEQAFEVLGLEQIVIRMANRTWTIPIENLYLNVEAFNQFVDALNLQFLDYLMVAMLPTVKFRVVVFHGQNDSERIYDWF</sequence>
<dbReference type="EMBL" id="JACTNZ010000004">
    <property type="protein sequence ID" value="KAG5553924.1"/>
    <property type="molecule type" value="Genomic_DNA"/>
</dbReference>
<proteinExistence type="predicted"/>
<comment type="caution">
    <text evidence="1">The sequence shown here is derived from an EMBL/GenBank/DDBJ whole genome shotgun (WGS) entry which is preliminary data.</text>
</comment>
<gene>
    <name evidence="1" type="ORF">RHGRI_011704</name>
</gene>
<dbReference type="AlphaFoldDB" id="A0AAV6KNN8"/>
<organism evidence="1 2">
    <name type="scientific">Rhododendron griersonianum</name>
    <dbReference type="NCBI Taxonomy" id="479676"/>
    <lineage>
        <taxon>Eukaryota</taxon>
        <taxon>Viridiplantae</taxon>
        <taxon>Streptophyta</taxon>
        <taxon>Embryophyta</taxon>
        <taxon>Tracheophyta</taxon>
        <taxon>Spermatophyta</taxon>
        <taxon>Magnoliopsida</taxon>
        <taxon>eudicotyledons</taxon>
        <taxon>Gunneridae</taxon>
        <taxon>Pentapetalae</taxon>
        <taxon>asterids</taxon>
        <taxon>Ericales</taxon>
        <taxon>Ericaceae</taxon>
        <taxon>Ericoideae</taxon>
        <taxon>Rhodoreae</taxon>
        <taxon>Rhododendron</taxon>
    </lineage>
</organism>
<dbReference type="Proteomes" id="UP000823749">
    <property type="component" value="Chromosome 4"/>
</dbReference>